<dbReference type="EMBL" id="CAQL01000762">
    <property type="protein sequence ID" value="CCQ57073.1"/>
    <property type="molecule type" value="Genomic_DNA"/>
</dbReference>
<comment type="caution">
    <text evidence="3">The sequence shown here is derived from an EMBL/GenBank/DDBJ whole genome shotgun (WGS) entry which is preliminary data.</text>
</comment>
<evidence type="ECO:0000256" key="1">
    <source>
        <dbReference type="ARBA" id="ARBA00022729"/>
    </source>
</evidence>
<dbReference type="RefSeq" id="WP_021833390.1">
    <property type="nucleotide sequence ID" value="NZ_CAQL01000762.1"/>
</dbReference>
<sequence length="424" mass="45120">MRNPGVDVSNPDDITLISDPDVDTTDPLPNQAMVTNGSGLGLIVGNLPRGNNTLIIVDTSDAENTNAFLNRIDLAGNAQSIAIASGIAYIADGSGDLQVVNYLGFDNQGIAPTVTISSNADLDPVTEGIQVIEGSSVPIQVDVTDDVQVRNVELLVNGEVVGNDVSFPFDLSAIALSELPEGTTAEIQVRATDTGGNSRLSDVLTLEITPDTFGPVVAGSNPGEGGRPRDISTITINFNEAIDESLLSVSGVTLTNFGEDGDLGSDDDISITPGSLQLSESGNRLFIFAQDDLPFVAGDYELQLDPSIISDRAGNPLAEAFTLNFTQRTIDNLVLGEIVNGSIIEPGEDEIFTFTGEIGQRVIFDGISSRLMQMWKIVPKSFALLLSCENGFKSRFTKDKDFFGEHKKCKNSPPKVRLICISLH</sequence>
<evidence type="ECO:0000313" key="4">
    <source>
        <dbReference type="Proteomes" id="UP000017981"/>
    </source>
</evidence>
<reference evidence="3 4" key="2">
    <citation type="submission" date="2013-09" db="EMBL/GenBank/DDBJ databases">
        <title>Whole genome comparison of six Crocosphaera watsonii strains with differing phenotypes.</title>
        <authorList>
            <person name="Bench S.R."/>
            <person name="Heller P."/>
            <person name="Frank I."/>
            <person name="Arciniega M."/>
            <person name="Shilova I.N."/>
            <person name="Zehr J.P."/>
        </authorList>
    </citation>
    <scope>NUCLEOTIDE SEQUENCE [LARGE SCALE GENOMIC DNA]</scope>
    <source>
        <strain evidence="3 4">WH 0005</strain>
    </source>
</reference>
<reference evidence="3 4" key="1">
    <citation type="submission" date="2013-01" db="EMBL/GenBank/DDBJ databases">
        <authorList>
            <person name="Bench S."/>
        </authorList>
    </citation>
    <scope>NUCLEOTIDE SEQUENCE [LARGE SCALE GENOMIC DNA]</scope>
    <source>
        <strain evidence="3 4">WH 0005</strain>
    </source>
</reference>
<evidence type="ECO:0000313" key="3">
    <source>
        <dbReference type="EMBL" id="CCQ57073.1"/>
    </source>
</evidence>
<dbReference type="Pfam" id="PF17957">
    <property type="entry name" value="Big_7"/>
    <property type="match status" value="1"/>
</dbReference>
<dbReference type="InterPro" id="IPR014755">
    <property type="entry name" value="Cu-Rt/internalin_Ig-like"/>
</dbReference>
<dbReference type="Proteomes" id="UP000017981">
    <property type="component" value="Unassembled WGS sequence"/>
</dbReference>
<dbReference type="Pfam" id="PF13205">
    <property type="entry name" value="Big_5"/>
    <property type="match status" value="1"/>
</dbReference>
<dbReference type="InterPro" id="IPR032812">
    <property type="entry name" value="SbsA_Ig"/>
</dbReference>
<name>T2IVM3_CROWT</name>
<dbReference type="AlphaFoldDB" id="T2IVM3"/>
<evidence type="ECO:0000259" key="2">
    <source>
        <dbReference type="Pfam" id="PF13205"/>
    </source>
</evidence>
<gene>
    <name evidence="3" type="ORF">CWATWH0005_5570</name>
</gene>
<feature type="domain" description="SbsA Ig-like" evidence="2">
    <location>
        <begin position="211"/>
        <end position="326"/>
    </location>
</feature>
<protein>
    <recommendedName>
        <fullName evidence="2">SbsA Ig-like domain-containing protein</fullName>
    </recommendedName>
</protein>
<keyword evidence="1" id="KW-0732">Signal</keyword>
<organism evidence="3 4">
    <name type="scientific">Crocosphaera watsonii WH 0005</name>
    <dbReference type="NCBI Taxonomy" id="423472"/>
    <lineage>
        <taxon>Bacteria</taxon>
        <taxon>Bacillati</taxon>
        <taxon>Cyanobacteriota</taxon>
        <taxon>Cyanophyceae</taxon>
        <taxon>Oscillatoriophycideae</taxon>
        <taxon>Chroococcales</taxon>
        <taxon>Aphanothecaceae</taxon>
        <taxon>Crocosphaera</taxon>
    </lineage>
</organism>
<proteinExistence type="predicted"/>
<dbReference type="InterPro" id="IPR013783">
    <property type="entry name" value="Ig-like_fold"/>
</dbReference>
<accession>T2IVM3</accession>
<dbReference type="Gene3D" id="2.60.40.1220">
    <property type="match status" value="1"/>
</dbReference>
<dbReference type="Gene3D" id="2.60.40.10">
    <property type="entry name" value="Immunoglobulins"/>
    <property type="match status" value="1"/>
</dbReference>